<evidence type="ECO:0000313" key="1">
    <source>
        <dbReference type="EMBL" id="KAI5672593.1"/>
    </source>
</evidence>
<sequence length="205" mass="23812">MNDFKEELGKGVFGTVYKGIISNYEKGPQRLLVYEYMRVGSLEKLLFNAENCPNSHEKIQIASDVARGILYLHEECEAQIIHCDIKPQNIFLDENWCAKISDFGLPKLLKQDQTSFGILLLEIVYCWKSVDWSLSEHEAVLDAWAYTCFQVGEIYKLLLEDKVVDRRILDRMIKIGIWCTQDEPSIHPSMRIILQMLEGKYHSFT</sequence>
<keyword evidence="2" id="KW-1185">Reference proteome</keyword>
<dbReference type="Proteomes" id="UP001060085">
    <property type="component" value="Linkage Group LG03"/>
</dbReference>
<evidence type="ECO:0000313" key="2">
    <source>
        <dbReference type="Proteomes" id="UP001060085"/>
    </source>
</evidence>
<accession>A0ACC0BJ30</accession>
<name>A0ACC0BJ30_CATRO</name>
<proteinExistence type="predicted"/>
<organism evidence="1 2">
    <name type="scientific">Catharanthus roseus</name>
    <name type="common">Madagascar periwinkle</name>
    <name type="synonym">Vinca rosea</name>
    <dbReference type="NCBI Taxonomy" id="4058"/>
    <lineage>
        <taxon>Eukaryota</taxon>
        <taxon>Viridiplantae</taxon>
        <taxon>Streptophyta</taxon>
        <taxon>Embryophyta</taxon>
        <taxon>Tracheophyta</taxon>
        <taxon>Spermatophyta</taxon>
        <taxon>Magnoliopsida</taxon>
        <taxon>eudicotyledons</taxon>
        <taxon>Gunneridae</taxon>
        <taxon>Pentapetalae</taxon>
        <taxon>asterids</taxon>
        <taxon>lamiids</taxon>
        <taxon>Gentianales</taxon>
        <taxon>Apocynaceae</taxon>
        <taxon>Rauvolfioideae</taxon>
        <taxon>Vinceae</taxon>
        <taxon>Catharanthinae</taxon>
        <taxon>Catharanthus</taxon>
    </lineage>
</organism>
<gene>
    <name evidence="1" type="ORF">M9H77_12957</name>
</gene>
<comment type="caution">
    <text evidence="1">The sequence shown here is derived from an EMBL/GenBank/DDBJ whole genome shotgun (WGS) entry which is preliminary data.</text>
</comment>
<reference evidence="2" key="1">
    <citation type="journal article" date="2023" name="Nat. Plants">
        <title>Single-cell RNA sequencing provides a high-resolution roadmap for understanding the multicellular compartmentation of specialized metabolism.</title>
        <authorList>
            <person name="Sun S."/>
            <person name="Shen X."/>
            <person name="Li Y."/>
            <person name="Li Y."/>
            <person name="Wang S."/>
            <person name="Li R."/>
            <person name="Zhang H."/>
            <person name="Shen G."/>
            <person name="Guo B."/>
            <person name="Wei J."/>
            <person name="Xu J."/>
            <person name="St-Pierre B."/>
            <person name="Chen S."/>
            <person name="Sun C."/>
        </authorList>
    </citation>
    <scope>NUCLEOTIDE SEQUENCE [LARGE SCALE GENOMIC DNA]</scope>
</reference>
<dbReference type="EMBL" id="CM044703">
    <property type="protein sequence ID" value="KAI5672593.1"/>
    <property type="molecule type" value="Genomic_DNA"/>
</dbReference>
<protein>
    <submittedName>
        <fullName evidence="1">Uncharacterized protein</fullName>
    </submittedName>
</protein>